<evidence type="ECO:0000313" key="3">
    <source>
        <dbReference type="Proteomes" id="UP001218218"/>
    </source>
</evidence>
<evidence type="ECO:0000256" key="1">
    <source>
        <dbReference type="SAM" id="MobiDB-lite"/>
    </source>
</evidence>
<evidence type="ECO:0000313" key="2">
    <source>
        <dbReference type="EMBL" id="KAJ7328505.1"/>
    </source>
</evidence>
<dbReference type="Proteomes" id="UP001218218">
    <property type="component" value="Unassembled WGS sequence"/>
</dbReference>
<dbReference type="EMBL" id="JARIHO010000039">
    <property type="protein sequence ID" value="KAJ7328505.1"/>
    <property type="molecule type" value="Genomic_DNA"/>
</dbReference>
<keyword evidence="3" id="KW-1185">Reference proteome</keyword>
<proteinExistence type="predicted"/>
<comment type="caution">
    <text evidence="2">The sequence shown here is derived from an EMBL/GenBank/DDBJ whole genome shotgun (WGS) entry which is preliminary data.</text>
</comment>
<accession>A0AAD7EIS1</accession>
<organism evidence="2 3">
    <name type="scientific">Mycena albidolilacea</name>
    <dbReference type="NCBI Taxonomy" id="1033008"/>
    <lineage>
        <taxon>Eukaryota</taxon>
        <taxon>Fungi</taxon>
        <taxon>Dikarya</taxon>
        <taxon>Basidiomycota</taxon>
        <taxon>Agaricomycotina</taxon>
        <taxon>Agaricomycetes</taxon>
        <taxon>Agaricomycetidae</taxon>
        <taxon>Agaricales</taxon>
        <taxon>Marasmiineae</taxon>
        <taxon>Mycenaceae</taxon>
        <taxon>Mycena</taxon>
    </lineage>
</organism>
<name>A0AAD7EIS1_9AGAR</name>
<reference evidence="2" key="1">
    <citation type="submission" date="2023-03" db="EMBL/GenBank/DDBJ databases">
        <title>Massive genome expansion in bonnet fungi (Mycena s.s.) driven by repeated elements and novel gene families across ecological guilds.</title>
        <authorList>
            <consortium name="Lawrence Berkeley National Laboratory"/>
            <person name="Harder C.B."/>
            <person name="Miyauchi S."/>
            <person name="Viragh M."/>
            <person name="Kuo A."/>
            <person name="Thoen E."/>
            <person name="Andreopoulos B."/>
            <person name="Lu D."/>
            <person name="Skrede I."/>
            <person name="Drula E."/>
            <person name="Henrissat B."/>
            <person name="Morin E."/>
            <person name="Kohler A."/>
            <person name="Barry K."/>
            <person name="LaButti K."/>
            <person name="Morin E."/>
            <person name="Salamov A."/>
            <person name="Lipzen A."/>
            <person name="Mereny Z."/>
            <person name="Hegedus B."/>
            <person name="Baldrian P."/>
            <person name="Stursova M."/>
            <person name="Weitz H."/>
            <person name="Taylor A."/>
            <person name="Grigoriev I.V."/>
            <person name="Nagy L.G."/>
            <person name="Martin F."/>
            <person name="Kauserud H."/>
        </authorList>
    </citation>
    <scope>NUCLEOTIDE SEQUENCE</scope>
    <source>
        <strain evidence="2">CBHHK002</strain>
    </source>
</reference>
<feature type="region of interest" description="Disordered" evidence="1">
    <location>
        <begin position="79"/>
        <end position="129"/>
    </location>
</feature>
<sequence>MSARVRLGSPLGSQTWVWGEAWGSRYLVAASTTASTSKPYEIVERARGWDVVPDGVSYGVKGSETEEEGEVDADDGISAAARHPPATTTPPPPKPTATSPATPTPAPNLPAHPRRRSTLPRPDTAPSSRVRFHVTAPAIAGSPVFTDAHATVPPPSSGHTTLSASRCAPFQLWTGRILETTGTSEREQGR</sequence>
<gene>
    <name evidence="2" type="ORF">DFH08DRAFT_967624</name>
</gene>
<dbReference type="AlphaFoldDB" id="A0AAD7EIS1"/>
<feature type="region of interest" description="Disordered" evidence="1">
    <location>
        <begin position="142"/>
        <end position="163"/>
    </location>
</feature>
<protein>
    <submittedName>
        <fullName evidence="2">Uncharacterized protein</fullName>
    </submittedName>
</protein>